<dbReference type="Gene3D" id="2.60.40.10">
    <property type="entry name" value="Immunoglobulins"/>
    <property type="match status" value="1"/>
</dbReference>
<accession>A0A495JKW4</accession>
<dbReference type="EMBL" id="RBKT01000001">
    <property type="protein sequence ID" value="RKR89700.1"/>
    <property type="molecule type" value="Genomic_DNA"/>
</dbReference>
<evidence type="ECO:0000313" key="2">
    <source>
        <dbReference type="EMBL" id="RKR89700.1"/>
    </source>
</evidence>
<dbReference type="InterPro" id="IPR013783">
    <property type="entry name" value="Ig-like_fold"/>
</dbReference>
<sequence length="248" mass="25077">MYNLTRRMGVLVASAALTFAALTGFAGAAQAESPILGTLTLSQTSGTVSDTPFVANATTSAGCPAGYGQNASLRVGPVGGQSRLLGPIGGAGDYDSVGSITLPAARSLTTALGATPADGDYEVVINCAGVPVGTHPKTFSTLVTVSGSNWQVKAAVATTTNLQAKPWLFAFEGQQVTLTADVSRGAAGTVEYLVDGISVGTAPVVDGKSVLKTRALPNGLLQVKAKFTPDDPRLFKPSVSAICYIVIG</sequence>
<organism evidence="2 3">
    <name type="scientific">Micromonospora pisi</name>
    <dbReference type="NCBI Taxonomy" id="589240"/>
    <lineage>
        <taxon>Bacteria</taxon>
        <taxon>Bacillati</taxon>
        <taxon>Actinomycetota</taxon>
        <taxon>Actinomycetes</taxon>
        <taxon>Micromonosporales</taxon>
        <taxon>Micromonosporaceae</taxon>
        <taxon>Micromonospora</taxon>
    </lineage>
</organism>
<feature type="signal peptide" evidence="1">
    <location>
        <begin position="1"/>
        <end position="28"/>
    </location>
</feature>
<dbReference type="AlphaFoldDB" id="A0A495JKW4"/>
<keyword evidence="3" id="KW-1185">Reference proteome</keyword>
<name>A0A495JKW4_9ACTN</name>
<comment type="caution">
    <text evidence="2">The sequence shown here is derived from an EMBL/GenBank/DDBJ whole genome shotgun (WGS) entry which is preliminary data.</text>
</comment>
<dbReference type="GO" id="GO:0005975">
    <property type="term" value="P:carbohydrate metabolic process"/>
    <property type="evidence" value="ECO:0007669"/>
    <property type="project" value="UniProtKB-ARBA"/>
</dbReference>
<evidence type="ECO:0000256" key="1">
    <source>
        <dbReference type="SAM" id="SignalP"/>
    </source>
</evidence>
<keyword evidence="1" id="KW-0732">Signal</keyword>
<protein>
    <submittedName>
        <fullName evidence="2">Ig-like domain-containing protein</fullName>
    </submittedName>
</protein>
<gene>
    <name evidence="2" type="ORF">BDK92_4056</name>
</gene>
<feature type="chain" id="PRO_5039334846" evidence="1">
    <location>
        <begin position="29"/>
        <end position="248"/>
    </location>
</feature>
<evidence type="ECO:0000313" key="3">
    <source>
        <dbReference type="Proteomes" id="UP000277671"/>
    </source>
</evidence>
<dbReference type="RefSeq" id="WP_170208624.1">
    <property type="nucleotide sequence ID" value="NZ_RBKT01000001.1"/>
</dbReference>
<dbReference type="Proteomes" id="UP000277671">
    <property type="component" value="Unassembled WGS sequence"/>
</dbReference>
<proteinExistence type="predicted"/>
<reference evidence="2 3" key="1">
    <citation type="submission" date="2018-10" db="EMBL/GenBank/DDBJ databases">
        <title>Sequencing the genomes of 1000 actinobacteria strains.</title>
        <authorList>
            <person name="Klenk H.-P."/>
        </authorList>
    </citation>
    <scope>NUCLEOTIDE SEQUENCE [LARGE SCALE GENOMIC DNA]</scope>
    <source>
        <strain evidence="2 3">DSM 45175</strain>
    </source>
</reference>